<feature type="region of interest" description="Disordered" evidence="1">
    <location>
        <begin position="213"/>
        <end position="252"/>
    </location>
</feature>
<accession>A0ABR0QJK3</accession>
<evidence type="ECO:0000313" key="3">
    <source>
        <dbReference type="Proteomes" id="UP001358586"/>
    </source>
</evidence>
<dbReference type="EMBL" id="JARKNE010000003">
    <property type="protein sequence ID" value="KAK5839414.1"/>
    <property type="molecule type" value="Genomic_DNA"/>
</dbReference>
<sequence>MARTRGLTKKANKSTKEHASFATAIRESESLMPVQKKELGRRINVNAILYRETAECASRQTDILVFPSLVMSLCQQKGIVAWGDEEIMDNKESSDIEECLRKIDSLFEDGIFAAQEDTIVDKEAATAKEEIVAEEEKEREEKDSDVNIVTAPESVGANIENLELDGVRQAEVAKVTSEEQDNSLAIVVYTRPHQVAYPIQEATNDTRAKLKLEQQSENSAKPRENKRKCSKDKKDEKEETSCNRNDGCRKLS</sequence>
<evidence type="ECO:0000313" key="2">
    <source>
        <dbReference type="EMBL" id="KAK5839414.1"/>
    </source>
</evidence>
<name>A0ABR0QJK3_GOSAR</name>
<organism evidence="2 3">
    <name type="scientific">Gossypium arboreum</name>
    <name type="common">Tree cotton</name>
    <name type="synonym">Gossypium nanking</name>
    <dbReference type="NCBI Taxonomy" id="29729"/>
    <lineage>
        <taxon>Eukaryota</taxon>
        <taxon>Viridiplantae</taxon>
        <taxon>Streptophyta</taxon>
        <taxon>Embryophyta</taxon>
        <taxon>Tracheophyta</taxon>
        <taxon>Spermatophyta</taxon>
        <taxon>Magnoliopsida</taxon>
        <taxon>eudicotyledons</taxon>
        <taxon>Gunneridae</taxon>
        <taxon>Pentapetalae</taxon>
        <taxon>rosids</taxon>
        <taxon>malvids</taxon>
        <taxon>Malvales</taxon>
        <taxon>Malvaceae</taxon>
        <taxon>Malvoideae</taxon>
        <taxon>Gossypium</taxon>
    </lineage>
</organism>
<evidence type="ECO:0000256" key="1">
    <source>
        <dbReference type="SAM" id="MobiDB-lite"/>
    </source>
</evidence>
<comment type="caution">
    <text evidence="2">The sequence shown here is derived from an EMBL/GenBank/DDBJ whole genome shotgun (WGS) entry which is preliminary data.</text>
</comment>
<feature type="compositionally biased region" description="Basic and acidic residues" evidence="1">
    <location>
        <begin position="232"/>
        <end position="252"/>
    </location>
</feature>
<proteinExistence type="predicted"/>
<dbReference type="Proteomes" id="UP001358586">
    <property type="component" value="Chromosome 3"/>
</dbReference>
<keyword evidence="3" id="KW-1185">Reference proteome</keyword>
<reference evidence="2 3" key="1">
    <citation type="submission" date="2023-03" db="EMBL/GenBank/DDBJ databases">
        <title>WGS of Gossypium arboreum.</title>
        <authorList>
            <person name="Yu D."/>
        </authorList>
    </citation>
    <scope>NUCLEOTIDE SEQUENCE [LARGE SCALE GENOMIC DNA]</scope>
    <source>
        <tissue evidence="2">Leaf</tissue>
    </source>
</reference>
<protein>
    <submittedName>
        <fullName evidence="2">Uncharacterized protein</fullName>
    </submittedName>
</protein>
<gene>
    <name evidence="2" type="ORF">PVK06_008199</name>
</gene>